<proteinExistence type="predicted"/>
<name>A0A6J4SNK5_9ACTN</name>
<sequence>MPRRPAGTVGTGSGRHHLRHDEDGDAAFNGMNVHWPGGVLVNLGAADILVAWV</sequence>
<accession>A0A6J4SNK5</accession>
<gene>
    <name evidence="2" type="ORF">AVDCRST_MAG69-1962</name>
</gene>
<reference evidence="2" key="1">
    <citation type="submission" date="2020-02" db="EMBL/GenBank/DDBJ databases">
        <authorList>
            <person name="Meier V. D."/>
        </authorList>
    </citation>
    <scope>NUCLEOTIDE SEQUENCE</scope>
    <source>
        <strain evidence="2">AVDCRST_MAG69</strain>
    </source>
</reference>
<evidence type="ECO:0000313" key="2">
    <source>
        <dbReference type="EMBL" id="CAA9502318.1"/>
    </source>
</evidence>
<dbReference type="AlphaFoldDB" id="A0A6J4SNK5"/>
<protein>
    <submittedName>
        <fullName evidence="2">Uncharacterized protein</fullName>
    </submittedName>
</protein>
<evidence type="ECO:0000256" key="1">
    <source>
        <dbReference type="SAM" id="MobiDB-lite"/>
    </source>
</evidence>
<organism evidence="2">
    <name type="scientific">uncultured Solirubrobacteraceae bacterium</name>
    <dbReference type="NCBI Taxonomy" id="1162706"/>
    <lineage>
        <taxon>Bacteria</taxon>
        <taxon>Bacillati</taxon>
        <taxon>Actinomycetota</taxon>
        <taxon>Thermoleophilia</taxon>
        <taxon>Solirubrobacterales</taxon>
        <taxon>Solirubrobacteraceae</taxon>
        <taxon>environmental samples</taxon>
    </lineage>
</organism>
<dbReference type="EMBL" id="CADCVP010000208">
    <property type="protein sequence ID" value="CAA9502318.1"/>
    <property type="molecule type" value="Genomic_DNA"/>
</dbReference>
<feature type="region of interest" description="Disordered" evidence="1">
    <location>
        <begin position="1"/>
        <end position="27"/>
    </location>
</feature>